<dbReference type="Gene3D" id="2.70.98.70">
    <property type="match status" value="1"/>
</dbReference>
<dbReference type="STRING" id="1569628.A0A316URW3"/>
<evidence type="ECO:0000256" key="2">
    <source>
        <dbReference type="SAM" id="MobiDB-lite"/>
    </source>
</evidence>
<comment type="subcellular location">
    <subcellularLocation>
        <location evidence="1">Cell envelope</location>
    </subcellularLocation>
</comment>
<gene>
    <name evidence="5" type="ORF">BDZ90DRAFT_232623</name>
</gene>
<keyword evidence="6" id="KW-1185">Reference proteome</keyword>
<dbReference type="GO" id="GO:0016829">
    <property type="term" value="F:lyase activity"/>
    <property type="evidence" value="ECO:0007669"/>
    <property type="project" value="InterPro"/>
</dbReference>
<organism evidence="5 6">
    <name type="scientific">Jaminaea rosea</name>
    <dbReference type="NCBI Taxonomy" id="1569628"/>
    <lineage>
        <taxon>Eukaryota</taxon>
        <taxon>Fungi</taxon>
        <taxon>Dikarya</taxon>
        <taxon>Basidiomycota</taxon>
        <taxon>Ustilaginomycotina</taxon>
        <taxon>Exobasidiomycetes</taxon>
        <taxon>Microstromatales</taxon>
        <taxon>Microstromatales incertae sedis</taxon>
        <taxon>Jaminaea</taxon>
    </lineage>
</organism>
<evidence type="ECO:0000256" key="3">
    <source>
        <dbReference type="SAM" id="Phobius"/>
    </source>
</evidence>
<evidence type="ECO:0000313" key="6">
    <source>
        <dbReference type="Proteomes" id="UP000245884"/>
    </source>
</evidence>
<sequence length="875" mass="94608">MSYQRPHDPYMHSNASQYDNQYSGHYDSPGQQYGSQQSGYHYGSQTPQSDHYYKDGSYGGAPGSGNNPAQATAAKYSYAPAKKGKSKWVKWGIPLGILAILIIAGAVLGGIFGSRAASNNGGQKTGASTFSGQEGSKKPSNIDSSVASAASSAAAAGGGDQLTYQGTDLYGNPAFLSTATTASPTGNGQEVATCTDNSPPSGSLTSGALRDHPRLMAAQYEWDCLPQKIAKDAYLTVWNASIFENATNWANQPPTAYDVDGGFDGSGILDPARDVQQRIKAWAYAYRISKNTKWVDRAWTELQAAAGNSSTDVWKPSAVQAGLADDQVWNPAHFLDTAELTAAFGIAYDWLYDVWTPDQRQKIMWSIITNGLNQGMTQYSTSAGWWKNTNGNWNCVCNSGLLLGALAIWTEDPTGTAAKIVQNAVPNMQSNCMQGAYEDGTWSETANYWYFGTDAQARAMSSLLTSTGNDQGLLSANQGWGQTGLFHMYVTGQAGLFAYGDNGPNKYSTTANGMFLWAKQYKMPIYGLFQRDRADAADPLSMFWYDTSSKGAFWNGLALDKFFDNELGSWASMRSSWTDTSGTYIGVKSSNATGHQTHGDLDAGDFVFDALGTRWAGEYGSANYLSTDYFKSEADNAVRWQYYRKGTQGQNTLVINNENQAASCHPINKMETTGVKQTGAIDFVPGKSDVAYFTTDMSSCYNQASSGSVQRGIRFLNGRRQMLVQDEIKSSSSITSVEWRMQTNATVTLSDDKRTATLKISKVENPNAYGGADEPFVQSLPKTETVILTLQQPSGATFSTQGPPAEREYGSDPNTAANEEGDQLNKGVTVLSIKAPSPSGTIAVWFQPQWDNLNDADKTAPPSVALSDWSLTSHN</sequence>
<dbReference type="Gene3D" id="1.50.10.100">
    <property type="entry name" value="Chondroitin AC/alginate lyase"/>
    <property type="match status" value="1"/>
</dbReference>
<keyword evidence="3" id="KW-1133">Transmembrane helix</keyword>
<evidence type="ECO:0000259" key="4">
    <source>
        <dbReference type="Pfam" id="PF07940"/>
    </source>
</evidence>
<feature type="compositionally biased region" description="Basic and acidic residues" evidence="2">
    <location>
        <begin position="1"/>
        <end position="10"/>
    </location>
</feature>
<feature type="compositionally biased region" description="Polar residues" evidence="2">
    <location>
        <begin position="793"/>
        <end position="802"/>
    </location>
</feature>
<dbReference type="AlphaFoldDB" id="A0A316URW3"/>
<feature type="domain" description="Heparinase II/III-like C-terminal" evidence="4">
    <location>
        <begin position="592"/>
        <end position="762"/>
    </location>
</feature>
<reference evidence="5 6" key="1">
    <citation type="journal article" date="2018" name="Mol. Biol. Evol.">
        <title>Broad Genomic Sampling Reveals a Smut Pathogenic Ancestry of the Fungal Clade Ustilaginomycotina.</title>
        <authorList>
            <person name="Kijpornyongpan T."/>
            <person name="Mondo S.J."/>
            <person name="Barry K."/>
            <person name="Sandor L."/>
            <person name="Lee J."/>
            <person name="Lipzen A."/>
            <person name="Pangilinan J."/>
            <person name="LaButti K."/>
            <person name="Hainaut M."/>
            <person name="Henrissat B."/>
            <person name="Grigoriev I.V."/>
            <person name="Spatafora J.W."/>
            <person name="Aime M.C."/>
        </authorList>
    </citation>
    <scope>NUCLEOTIDE SEQUENCE [LARGE SCALE GENOMIC DNA]</scope>
    <source>
        <strain evidence="5 6">MCA 5214</strain>
    </source>
</reference>
<dbReference type="OrthoDB" id="3476529at2759"/>
<dbReference type="EMBL" id="KZ819669">
    <property type="protein sequence ID" value="PWN27061.1"/>
    <property type="molecule type" value="Genomic_DNA"/>
</dbReference>
<dbReference type="RefSeq" id="XP_025361673.1">
    <property type="nucleotide sequence ID" value="XM_025506326.1"/>
</dbReference>
<feature type="region of interest" description="Disordered" evidence="2">
    <location>
        <begin position="793"/>
        <end position="820"/>
    </location>
</feature>
<dbReference type="InterPro" id="IPR008929">
    <property type="entry name" value="Chondroitin_lyas"/>
</dbReference>
<accession>A0A316URW3</accession>
<feature type="region of interest" description="Disordered" evidence="2">
    <location>
        <begin position="856"/>
        <end position="875"/>
    </location>
</feature>
<feature type="compositionally biased region" description="Low complexity" evidence="2">
    <location>
        <begin position="26"/>
        <end position="45"/>
    </location>
</feature>
<dbReference type="GeneID" id="37028149"/>
<keyword evidence="3" id="KW-0812">Transmembrane</keyword>
<dbReference type="PANTHER" id="PTHR38045">
    <property type="entry name" value="CHROMOSOME 1, WHOLE GENOME SHOTGUN SEQUENCE"/>
    <property type="match status" value="1"/>
</dbReference>
<dbReference type="Proteomes" id="UP000245884">
    <property type="component" value="Unassembled WGS sequence"/>
</dbReference>
<evidence type="ECO:0000256" key="1">
    <source>
        <dbReference type="ARBA" id="ARBA00004196"/>
    </source>
</evidence>
<dbReference type="PANTHER" id="PTHR38045:SF1">
    <property type="entry name" value="HEPARINASE II_III-LIKE PROTEIN"/>
    <property type="match status" value="1"/>
</dbReference>
<keyword evidence="3" id="KW-0472">Membrane</keyword>
<feature type="compositionally biased region" description="Polar residues" evidence="2">
    <location>
        <begin position="118"/>
        <end position="143"/>
    </location>
</feature>
<feature type="region of interest" description="Disordered" evidence="2">
    <location>
        <begin position="118"/>
        <end position="144"/>
    </location>
</feature>
<proteinExistence type="predicted"/>
<protein>
    <recommendedName>
        <fullName evidence="4">Heparinase II/III-like C-terminal domain-containing protein</fullName>
    </recommendedName>
</protein>
<feature type="region of interest" description="Disordered" evidence="2">
    <location>
        <begin position="180"/>
        <end position="208"/>
    </location>
</feature>
<feature type="region of interest" description="Disordered" evidence="2">
    <location>
        <begin position="1"/>
        <end position="70"/>
    </location>
</feature>
<name>A0A316URW3_9BASI</name>
<feature type="transmembrane region" description="Helical" evidence="3">
    <location>
        <begin position="91"/>
        <end position="112"/>
    </location>
</feature>
<evidence type="ECO:0000313" key="5">
    <source>
        <dbReference type="EMBL" id="PWN27061.1"/>
    </source>
</evidence>
<dbReference type="Pfam" id="PF07940">
    <property type="entry name" value="Hepar_II_III_C"/>
    <property type="match status" value="1"/>
</dbReference>
<dbReference type="SUPFAM" id="SSF48230">
    <property type="entry name" value="Chondroitin AC/alginate lyase"/>
    <property type="match status" value="1"/>
</dbReference>
<feature type="compositionally biased region" description="Polar residues" evidence="2">
    <location>
        <begin position="13"/>
        <end position="23"/>
    </location>
</feature>
<feature type="compositionally biased region" description="Polar residues" evidence="2">
    <location>
        <begin position="180"/>
        <end position="206"/>
    </location>
</feature>
<dbReference type="InterPro" id="IPR012480">
    <property type="entry name" value="Hepar_II_III_C"/>
</dbReference>